<sequence length="92" mass="10663">MDQAKKKIQKDLNDVLKGLCMLQPIILTLNYITILILKLTWKLKSEYLNVYTKVKDYEEQTLIDVQMENFKIQKKLFGNPMAIKGADITPSS</sequence>
<dbReference type="EMBL" id="QJKJ01004304">
    <property type="protein sequence ID" value="RDX94702.1"/>
    <property type="molecule type" value="Genomic_DNA"/>
</dbReference>
<protein>
    <submittedName>
        <fullName evidence="2">Uncharacterized protein</fullName>
    </submittedName>
</protein>
<evidence type="ECO:0000313" key="2">
    <source>
        <dbReference type="EMBL" id="RDX94702.1"/>
    </source>
</evidence>
<accession>A0A371GVW7</accession>
<organism evidence="2 3">
    <name type="scientific">Mucuna pruriens</name>
    <name type="common">Velvet bean</name>
    <name type="synonym">Dolichos pruriens</name>
    <dbReference type="NCBI Taxonomy" id="157652"/>
    <lineage>
        <taxon>Eukaryota</taxon>
        <taxon>Viridiplantae</taxon>
        <taxon>Streptophyta</taxon>
        <taxon>Embryophyta</taxon>
        <taxon>Tracheophyta</taxon>
        <taxon>Spermatophyta</taxon>
        <taxon>Magnoliopsida</taxon>
        <taxon>eudicotyledons</taxon>
        <taxon>Gunneridae</taxon>
        <taxon>Pentapetalae</taxon>
        <taxon>rosids</taxon>
        <taxon>fabids</taxon>
        <taxon>Fabales</taxon>
        <taxon>Fabaceae</taxon>
        <taxon>Papilionoideae</taxon>
        <taxon>50 kb inversion clade</taxon>
        <taxon>NPAAA clade</taxon>
        <taxon>indigoferoid/millettioid clade</taxon>
        <taxon>Phaseoleae</taxon>
        <taxon>Mucuna</taxon>
    </lineage>
</organism>
<evidence type="ECO:0000256" key="1">
    <source>
        <dbReference type="SAM" id="Phobius"/>
    </source>
</evidence>
<dbReference type="Proteomes" id="UP000257109">
    <property type="component" value="Unassembled WGS sequence"/>
</dbReference>
<keyword evidence="3" id="KW-1185">Reference proteome</keyword>
<gene>
    <name evidence="2" type="ORF">CR513_22884</name>
</gene>
<proteinExistence type="predicted"/>
<reference evidence="2" key="1">
    <citation type="submission" date="2018-05" db="EMBL/GenBank/DDBJ databases">
        <title>Draft genome of Mucuna pruriens seed.</title>
        <authorList>
            <person name="Nnadi N.E."/>
            <person name="Vos R."/>
            <person name="Hasami M.H."/>
            <person name="Devisetty U.K."/>
            <person name="Aguiy J.C."/>
        </authorList>
    </citation>
    <scope>NUCLEOTIDE SEQUENCE [LARGE SCALE GENOMIC DNA]</scope>
    <source>
        <strain evidence="2">JCA_2017</strain>
    </source>
</reference>
<feature type="non-terminal residue" evidence="2">
    <location>
        <position position="1"/>
    </location>
</feature>
<evidence type="ECO:0000313" key="3">
    <source>
        <dbReference type="Proteomes" id="UP000257109"/>
    </source>
</evidence>
<name>A0A371GVW7_MUCPR</name>
<comment type="caution">
    <text evidence="2">The sequence shown here is derived from an EMBL/GenBank/DDBJ whole genome shotgun (WGS) entry which is preliminary data.</text>
</comment>
<keyword evidence="1" id="KW-0812">Transmembrane</keyword>
<feature type="transmembrane region" description="Helical" evidence="1">
    <location>
        <begin position="21"/>
        <end position="41"/>
    </location>
</feature>
<dbReference type="AlphaFoldDB" id="A0A371GVW7"/>
<keyword evidence="1" id="KW-0472">Membrane</keyword>
<keyword evidence="1" id="KW-1133">Transmembrane helix</keyword>